<gene>
    <name evidence="12" type="primary">Ervk19_0</name>
    <name evidence="12" type="ORF">MIOMAC_R01271</name>
</gene>
<dbReference type="InterPro" id="IPR001584">
    <property type="entry name" value="Integrase_cat-core"/>
</dbReference>
<dbReference type="Pfam" id="PF00665">
    <property type="entry name" value="rve"/>
    <property type="match status" value="1"/>
</dbReference>
<dbReference type="InterPro" id="IPR012337">
    <property type="entry name" value="RNaseH-like_sf"/>
</dbReference>
<evidence type="ECO:0000256" key="3">
    <source>
        <dbReference type="ARBA" id="ARBA00022695"/>
    </source>
</evidence>
<feature type="domain" description="Integrase catalytic" evidence="11">
    <location>
        <begin position="149"/>
        <end position="274"/>
    </location>
</feature>
<keyword evidence="3" id="KW-0548">Nucleotidyltransferase</keyword>
<dbReference type="EC" id="2.7.7.49" evidence="1"/>
<keyword evidence="7" id="KW-0378">Hydrolase</keyword>
<dbReference type="PROSITE" id="PS50994">
    <property type="entry name" value="INTEGRASE"/>
    <property type="match status" value="1"/>
</dbReference>
<evidence type="ECO:0000256" key="9">
    <source>
        <dbReference type="PROSITE-ProRule" id="PRU00450"/>
    </source>
</evidence>
<evidence type="ECO:0000313" key="12">
    <source>
        <dbReference type="EMBL" id="NWT02553.1"/>
    </source>
</evidence>
<dbReference type="Pfam" id="PF02022">
    <property type="entry name" value="Integrase_Zn"/>
    <property type="match status" value="1"/>
</dbReference>
<keyword evidence="9" id="KW-0862">Zinc</keyword>
<dbReference type="SUPFAM" id="SSF46919">
    <property type="entry name" value="N-terminal Zn binding domain of HIV integrase"/>
    <property type="match status" value="1"/>
</dbReference>
<dbReference type="PANTHER" id="PTHR41694">
    <property type="entry name" value="ENDOGENOUS RETROVIRUS GROUP K MEMBER POL PROTEIN"/>
    <property type="match status" value="1"/>
</dbReference>
<dbReference type="GO" id="GO:0004519">
    <property type="term" value="F:endonuclease activity"/>
    <property type="evidence" value="ECO:0007669"/>
    <property type="project" value="UniProtKB-KW"/>
</dbReference>
<dbReference type="GO" id="GO:0008270">
    <property type="term" value="F:zinc ion binding"/>
    <property type="evidence" value="ECO:0007669"/>
    <property type="project" value="UniProtKB-KW"/>
</dbReference>
<dbReference type="Gene3D" id="3.30.420.10">
    <property type="entry name" value="Ribonuclease H-like superfamily/Ribonuclease H"/>
    <property type="match status" value="2"/>
</dbReference>
<keyword evidence="8" id="KW-0695">RNA-directed DNA polymerase</keyword>
<name>A0A7K5KAJ9_9TYRA</name>
<evidence type="ECO:0000256" key="6">
    <source>
        <dbReference type="ARBA" id="ARBA00022759"/>
    </source>
</evidence>
<keyword evidence="6" id="KW-0255">Endonuclease</keyword>
<dbReference type="InterPro" id="IPR017856">
    <property type="entry name" value="Integrase-like_N"/>
</dbReference>
<dbReference type="GO" id="GO:0035613">
    <property type="term" value="F:RNA stem-loop binding"/>
    <property type="evidence" value="ECO:0007669"/>
    <property type="project" value="TreeGrafter"/>
</dbReference>
<proteinExistence type="predicted"/>
<evidence type="ECO:0000256" key="7">
    <source>
        <dbReference type="ARBA" id="ARBA00022801"/>
    </source>
</evidence>
<dbReference type="GO" id="GO:0003964">
    <property type="term" value="F:RNA-directed DNA polymerase activity"/>
    <property type="evidence" value="ECO:0007669"/>
    <property type="project" value="UniProtKB-KW"/>
</dbReference>
<evidence type="ECO:0000256" key="2">
    <source>
        <dbReference type="ARBA" id="ARBA00022679"/>
    </source>
</evidence>
<keyword evidence="4" id="KW-0540">Nuclease</keyword>
<accession>A0A7K5KAJ9</accession>
<dbReference type="PANTHER" id="PTHR41694:SF3">
    <property type="entry name" value="RNA-DIRECTED DNA POLYMERASE-RELATED"/>
    <property type="match status" value="1"/>
</dbReference>
<keyword evidence="9" id="KW-0863">Zinc-finger</keyword>
<dbReference type="InterPro" id="IPR036397">
    <property type="entry name" value="RNaseH_sf"/>
</dbReference>
<reference evidence="12 13" key="1">
    <citation type="submission" date="2019-09" db="EMBL/GenBank/DDBJ databases">
        <title>Bird 10,000 Genomes (B10K) Project - Family phase.</title>
        <authorList>
            <person name="Zhang G."/>
        </authorList>
    </citation>
    <scope>NUCLEOTIDE SEQUENCE [LARGE SCALE GENOMIC DNA]</scope>
    <source>
        <strain evidence="12">B10K-DU-003-16</strain>
        <tissue evidence="12">Mixed tissue sample</tissue>
    </source>
</reference>
<keyword evidence="5" id="KW-0479">Metal-binding</keyword>
<organism evidence="12 13">
    <name type="scientific">Mionectes macconnelli</name>
    <name type="common">McConnell's flycatcher</name>
    <dbReference type="NCBI Taxonomy" id="254557"/>
    <lineage>
        <taxon>Eukaryota</taxon>
        <taxon>Metazoa</taxon>
        <taxon>Chordata</taxon>
        <taxon>Craniata</taxon>
        <taxon>Vertebrata</taxon>
        <taxon>Euteleostomi</taxon>
        <taxon>Archelosauria</taxon>
        <taxon>Archosauria</taxon>
        <taxon>Dinosauria</taxon>
        <taxon>Saurischia</taxon>
        <taxon>Theropoda</taxon>
        <taxon>Coelurosauria</taxon>
        <taxon>Aves</taxon>
        <taxon>Neognathae</taxon>
        <taxon>Neoaves</taxon>
        <taxon>Telluraves</taxon>
        <taxon>Australaves</taxon>
        <taxon>Passeriformes</taxon>
        <taxon>Tyrannidae</taxon>
        <taxon>Mionectes</taxon>
    </lineage>
</organism>
<dbReference type="PROSITE" id="PS50876">
    <property type="entry name" value="ZF_INTEGRASE"/>
    <property type="match status" value="1"/>
</dbReference>
<dbReference type="Gene3D" id="1.10.10.200">
    <property type="match status" value="1"/>
</dbReference>
<comment type="caution">
    <text evidence="12">The sequence shown here is derived from an EMBL/GenBank/DDBJ whole genome shotgun (WGS) entry which is preliminary data.</text>
</comment>
<keyword evidence="13" id="KW-1185">Reference proteome</keyword>
<sequence length="274" mass="30293">AVTLAFQLFNDQPLNVGTDSAYIANLLQQFDHTVLCSQPFALAFQVWLELWRTLLQRTVHYFVLRVHSHTSLPGFFTDTMMMNARADALVSAAALGPVPNIHQQTVLSHQFFHQGVEALRCQFGPTHSVAHSVVSSCPDCHNSHTPVYFGTNPRGLKALQIWQTDITHVAEFGNLKYVHMSVDTSSHVVVATAHTGEKSRDVVSHFQRAFAIFGVLSQVKTDSGPCNESKAVQTFFALWDVTHVTGIPRSSTGQAIAECMHDTLKQLLQKQKGG</sequence>
<evidence type="ECO:0000256" key="4">
    <source>
        <dbReference type="ARBA" id="ARBA00022722"/>
    </source>
</evidence>
<keyword evidence="2" id="KW-0808">Transferase</keyword>
<evidence type="ECO:0000256" key="1">
    <source>
        <dbReference type="ARBA" id="ARBA00012493"/>
    </source>
</evidence>
<dbReference type="InterPro" id="IPR003308">
    <property type="entry name" value="Integrase_Zn-bd_dom_N"/>
</dbReference>
<dbReference type="SUPFAM" id="SSF53098">
    <property type="entry name" value="Ribonuclease H-like"/>
    <property type="match status" value="2"/>
</dbReference>
<dbReference type="GO" id="GO:0015074">
    <property type="term" value="P:DNA integration"/>
    <property type="evidence" value="ECO:0007669"/>
    <property type="project" value="InterPro"/>
</dbReference>
<protein>
    <recommendedName>
        <fullName evidence="1">RNA-directed DNA polymerase</fullName>
        <ecNumber evidence="1">2.7.7.49</ecNumber>
    </recommendedName>
</protein>
<dbReference type="GO" id="GO:0016787">
    <property type="term" value="F:hydrolase activity"/>
    <property type="evidence" value="ECO:0007669"/>
    <property type="project" value="UniProtKB-KW"/>
</dbReference>
<dbReference type="Proteomes" id="UP000525714">
    <property type="component" value="Unassembled WGS sequence"/>
</dbReference>
<dbReference type="EMBL" id="VYZC01000424">
    <property type="protein sequence ID" value="NWT02553.1"/>
    <property type="molecule type" value="Genomic_DNA"/>
</dbReference>
<dbReference type="AlphaFoldDB" id="A0A7K5KAJ9"/>
<feature type="non-terminal residue" evidence="12">
    <location>
        <position position="1"/>
    </location>
</feature>
<feature type="domain" description="Integrase-type" evidence="10">
    <location>
        <begin position="100"/>
        <end position="141"/>
    </location>
</feature>
<evidence type="ECO:0000259" key="10">
    <source>
        <dbReference type="PROSITE" id="PS50876"/>
    </source>
</evidence>
<feature type="non-terminal residue" evidence="12">
    <location>
        <position position="274"/>
    </location>
</feature>
<evidence type="ECO:0000259" key="11">
    <source>
        <dbReference type="PROSITE" id="PS50994"/>
    </source>
</evidence>
<evidence type="ECO:0000313" key="13">
    <source>
        <dbReference type="Proteomes" id="UP000525714"/>
    </source>
</evidence>
<evidence type="ECO:0000256" key="5">
    <source>
        <dbReference type="ARBA" id="ARBA00022723"/>
    </source>
</evidence>
<evidence type="ECO:0000256" key="8">
    <source>
        <dbReference type="ARBA" id="ARBA00022918"/>
    </source>
</evidence>